<protein>
    <submittedName>
        <fullName evidence="1">Uncharacterized protein</fullName>
    </submittedName>
</protein>
<sequence>MWRAGFGIVQEIFNGSKRYRAPEVLLQSPTYGSAVVTDLWAMGAIMAELFTLRPLFPDLNWGGVNVSSLIPSASKEAVNLISALCSWDPSKRPTAVEALEHPFFQSCYYIPPSLRPKPATARMSLSPSVGLNERGTMEQKCGYSGHLSNVKPAGNLTSSAKPHASLNTVNALMTF</sequence>
<reference evidence="1 2" key="2">
    <citation type="journal article" date="2022" name="Mol. Ecol. Resour.">
        <title>The genomes of chicory, endive, great burdock and yacon provide insights into Asteraceae paleo-polyploidization history and plant inulin production.</title>
        <authorList>
            <person name="Fan W."/>
            <person name="Wang S."/>
            <person name="Wang H."/>
            <person name="Wang A."/>
            <person name="Jiang F."/>
            <person name="Liu H."/>
            <person name="Zhao H."/>
            <person name="Xu D."/>
            <person name="Zhang Y."/>
        </authorList>
    </citation>
    <scope>NUCLEOTIDE SEQUENCE [LARGE SCALE GENOMIC DNA]</scope>
    <source>
        <strain evidence="2">cv. Punajuju</strain>
        <tissue evidence="1">Leaves</tissue>
    </source>
</reference>
<keyword evidence="2" id="KW-1185">Reference proteome</keyword>
<dbReference type="EMBL" id="CM042009">
    <property type="protein sequence ID" value="KAI3787923.1"/>
    <property type="molecule type" value="Genomic_DNA"/>
</dbReference>
<accession>A0ACB9GXW3</accession>
<proteinExistence type="predicted"/>
<comment type="caution">
    <text evidence="1">The sequence shown here is derived from an EMBL/GenBank/DDBJ whole genome shotgun (WGS) entry which is preliminary data.</text>
</comment>
<organism evidence="1 2">
    <name type="scientific">Cichorium intybus</name>
    <name type="common">Chicory</name>
    <dbReference type="NCBI Taxonomy" id="13427"/>
    <lineage>
        <taxon>Eukaryota</taxon>
        <taxon>Viridiplantae</taxon>
        <taxon>Streptophyta</taxon>
        <taxon>Embryophyta</taxon>
        <taxon>Tracheophyta</taxon>
        <taxon>Spermatophyta</taxon>
        <taxon>Magnoliopsida</taxon>
        <taxon>eudicotyledons</taxon>
        <taxon>Gunneridae</taxon>
        <taxon>Pentapetalae</taxon>
        <taxon>asterids</taxon>
        <taxon>campanulids</taxon>
        <taxon>Asterales</taxon>
        <taxon>Asteraceae</taxon>
        <taxon>Cichorioideae</taxon>
        <taxon>Cichorieae</taxon>
        <taxon>Cichoriinae</taxon>
        <taxon>Cichorium</taxon>
    </lineage>
</organism>
<evidence type="ECO:0000313" key="2">
    <source>
        <dbReference type="Proteomes" id="UP001055811"/>
    </source>
</evidence>
<name>A0ACB9GXW3_CICIN</name>
<evidence type="ECO:0000313" key="1">
    <source>
        <dbReference type="EMBL" id="KAI3787923.1"/>
    </source>
</evidence>
<reference evidence="2" key="1">
    <citation type="journal article" date="2022" name="Mol. Ecol. Resour.">
        <title>The genomes of chicory, endive, great burdock and yacon provide insights into Asteraceae palaeo-polyploidization history and plant inulin production.</title>
        <authorList>
            <person name="Fan W."/>
            <person name="Wang S."/>
            <person name="Wang H."/>
            <person name="Wang A."/>
            <person name="Jiang F."/>
            <person name="Liu H."/>
            <person name="Zhao H."/>
            <person name="Xu D."/>
            <person name="Zhang Y."/>
        </authorList>
    </citation>
    <scope>NUCLEOTIDE SEQUENCE [LARGE SCALE GENOMIC DNA]</scope>
    <source>
        <strain evidence="2">cv. Punajuju</strain>
    </source>
</reference>
<dbReference type="Proteomes" id="UP001055811">
    <property type="component" value="Linkage Group LG01"/>
</dbReference>
<gene>
    <name evidence="1" type="ORF">L2E82_00439</name>
</gene>